<keyword evidence="7 10" id="KW-0445">Lipid transport</keyword>
<dbReference type="GO" id="GO:0005789">
    <property type="term" value="C:endoplasmic reticulum membrane"/>
    <property type="evidence" value="ECO:0007669"/>
    <property type="project" value="UniProtKB-SubCell"/>
</dbReference>
<dbReference type="AlphaFoldDB" id="A0A397JP66"/>
<feature type="transmembrane region" description="Helical" evidence="10">
    <location>
        <begin position="209"/>
        <end position="230"/>
    </location>
</feature>
<feature type="transmembrane region" description="Helical" evidence="10">
    <location>
        <begin position="152"/>
        <end position="175"/>
    </location>
</feature>
<keyword evidence="6 10" id="KW-1133">Transmembrane helix</keyword>
<name>A0A397JP66_9GLOM</name>
<dbReference type="Proteomes" id="UP000266861">
    <property type="component" value="Unassembled WGS sequence"/>
</dbReference>
<dbReference type="EMBL" id="PQFF01000005">
    <property type="protein sequence ID" value="RHZ90139.1"/>
    <property type="molecule type" value="Genomic_DNA"/>
</dbReference>
<evidence type="ECO:0000256" key="3">
    <source>
        <dbReference type="ARBA" id="ARBA00022448"/>
    </source>
</evidence>
<keyword evidence="10" id="KW-0333">Golgi apparatus</keyword>
<dbReference type="InterPro" id="IPR007290">
    <property type="entry name" value="Arv1"/>
</dbReference>
<dbReference type="GO" id="GO:0032541">
    <property type="term" value="C:cortical endoplasmic reticulum"/>
    <property type="evidence" value="ECO:0007669"/>
    <property type="project" value="TreeGrafter"/>
</dbReference>
<keyword evidence="10" id="KW-0746">Sphingolipid metabolism</keyword>
<comment type="function">
    <text evidence="10">Mediator of sterol homeostasis involved in sterol uptake, trafficking and distribution into membranes.</text>
</comment>
<dbReference type="GO" id="GO:0097036">
    <property type="term" value="P:regulation of plasma membrane sterol distribution"/>
    <property type="evidence" value="ECO:0007669"/>
    <property type="project" value="UniProtKB-UniRule"/>
</dbReference>
<evidence type="ECO:0000256" key="5">
    <source>
        <dbReference type="ARBA" id="ARBA00022824"/>
    </source>
</evidence>
<gene>
    <name evidence="11" type="ORF">Glove_7g5</name>
</gene>
<comment type="function">
    <text evidence="10">Regulates also the sphingolipid metabolism.</text>
</comment>
<sequence>MPICVECGAPVTNLYTEYSKGNIHLTHCEKCKKFADKYIEHDFVIIFIDMLLHKPQVYRHLLFNRLEYRDYGVGPNVLKLGILLILFDVYIKWLRLEIYYENIPFIEQPLFLQYLYILFLCVLEFIVFQFGVRMAVSLYIRDKYAIFKYNYITMALIISSFGKIILILKVIWTYNDREYSWLINIVNIVVLTSNLEAITVFLDIGYFKSFAIIIFGLGLKILAQMFFIQVTDSSLLMTLLSI</sequence>
<evidence type="ECO:0000313" key="12">
    <source>
        <dbReference type="Proteomes" id="UP000266861"/>
    </source>
</evidence>
<evidence type="ECO:0000256" key="6">
    <source>
        <dbReference type="ARBA" id="ARBA00022989"/>
    </source>
</evidence>
<reference evidence="11 12" key="1">
    <citation type="submission" date="2018-08" db="EMBL/GenBank/DDBJ databases">
        <title>Genome and evolution of the arbuscular mycorrhizal fungus Diversispora epigaea (formerly Glomus versiforme) and its bacterial endosymbionts.</title>
        <authorList>
            <person name="Sun X."/>
            <person name="Fei Z."/>
            <person name="Harrison M."/>
        </authorList>
    </citation>
    <scope>NUCLEOTIDE SEQUENCE [LARGE SCALE GENOMIC DNA]</scope>
    <source>
        <strain evidence="11 12">IT104</strain>
    </source>
</reference>
<dbReference type="GO" id="GO:0000139">
    <property type="term" value="C:Golgi membrane"/>
    <property type="evidence" value="ECO:0007669"/>
    <property type="project" value="UniProtKB-SubCell"/>
</dbReference>
<dbReference type="Pfam" id="PF04161">
    <property type="entry name" value="Arv1"/>
    <property type="match status" value="1"/>
</dbReference>
<accession>A0A397JP66</accession>
<protein>
    <recommendedName>
        <fullName evidence="10">Protein ARV</fullName>
    </recommendedName>
</protein>
<dbReference type="PANTHER" id="PTHR14467:SF0">
    <property type="entry name" value="PROTEIN ARV1"/>
    <property type="match status" value="1"/>
</dbReference>
<feature type="transmembrane region" description="Helical" evidence="10">
    <location>
        <begin position="181"/>
        <end position="202"/>
    </location>
</feature>
<dbReference type="GO" id="GO:0032366">
    <property type="term" value="P:intracellular sterol transport"/>
    <property type="evidence" value="ECO:0007669"/>
    <property type="project" value="UniProtKB-UniRule"/>
</dbReference>
<comment type="similarity">
    <text evidence="2 10">Belongs to the ARV1 family.</text>
</comment>
<evidence type="ECO:0000256" key="10">
    <source>
        <dbReference type="RuleBase" id="RU368065"/>
    </source>
</evidence>
<evidence type="ECO:0000256" key="7">
    <source>
        <dbReference type="ARBA" id="ARBA00023055"/>
    </source>
</evidence>
<dbReference type="PANTHER" id="PTHR14467">
    <property type="entry name" value="ARV1"/>
    <property type="match status" value="1"/>
</dbReference>
<dbReference type="OrthoDB" id="2192830at2759"/>
<comment type="subcellular location">
    <subcellularLocation>
        <location evidence="1 10">Endoplasmic reticulum membrane</location>
        <topology evidence="1 10">Multi-pass membrane protein</topology>
    </subcellularLocation>
    <subcellularLocation>
        <location evidence="10">Golgi apparatus membrane</location>
        <topology evidence="10">Multi-pass membrane protein</topology>
    </subcellularLocation>
</comment>
<evidence type="ECO:0000256" key="9">
    <source>
        <dbReference type="ARBA" id="ARBA00023136"/>
    </source>
</evidence>
<keyword evidence="12" id="KW-1185">Reference proteome</keyword>
<evidence type="ECO:0000256" key="1">
    <source>
        <dbReference type="ARBA" id="ARBA00004477"/>
    </source>
</evidence>
<evidence type="ECO:0000256" key="8">
    <source>
        <dbReference type="ARBA" id="ARBA00023098"/>
    </source>
</evidence>
<feature type="transmembrane region" description="Helical" evidence="10">
    <location>
        <begin position="77"/>
        <end position="94"/>
    </location>
</feature>
<organism evidence="11 12">
    <name type="scientific">Diversispora epigaea</name>
    <dbReference type="NCBI Taxonomy" id="1348612"/>
    <lineage>
        <taxon>Eukaryota</taxon>
        <taxon>Fungi</taxon>
        <taxon>Fungi incertae sedis</taxon>
        <taxon>Mucoromycota</taxon>
        <taxon>Glomeromycotina</taxon>
        <taxon>Glomeromycetes</taxon>
        <taxon>Diversisporales</taxon>
        <taxon>Diversisporaceae</taxon>
        <taxon>Diversispora</taxon>
    </lineage>
</organism>
<dbReference type="GO" id="GO:0006665">
    <property type="term" value="P:sphingolipid metabolic process"/>
    <property type="evidence" value="ECO:0007669"/>
    <property type="project" value="UniProtKB-UniRule"/>
</dbReference>
<keyword evidence="3 10" id="KW-0813">Transport</keyword>
<evidence type="ECO:0000313" key="11">
    <source>
        <dbReference type="EMBL" id="RHZ90139.1"/>
    </source>
</evidence>
<proteinExistence type="inferred from homology"/>
<keyword evidence="9 10" id="KW-0472">Membrane</keyword>
<keyword evidence="5 10" id="KW-0256">Endoplasmic reticulum</keyword>
<comment type="caution">
    <text evidence="11">The sequence shown here is derived from an EMBL/GenBank/DDBJ whole genome shotgun (WGS) entry which is preliminary data.</text>
</comment>
<keyword evidence="8 10" id="KW-0443">Lipid metabolism</keyword>
<dbReference type="STRING" id="1348612.A0A397JP66"/>
<dbReference type="GO" id="GO:0016125">
    <property type="term" value="P:sterol metabolic process"/>
    <property type="evidence" value="ECO:0007669"/>
    <property type="project" value="UniProtKB-UniRule"/>
</dbReference>
<evidence type="ECO:0000256" key="2">
    <source>
        <dbReference type="ARBA" id="ARBA00009187"/>
    </source>
</evidence>
<evidence type="ECO:0000256" key="4">
    <source>
        <dbReference type="ARBA" id="ARBA00022692"/>
    </source>
</evidence>
<feature type="transmembrane region" description="Helical" evidence="10">
    <location>
        <begin position="114"/>
        <end position="140"/>
    </location>
</feature>
<keyword evidence="4 10" id="KW-0812">Transmembrane</keyword>